<dbReference type="Proteomes" id="UP001139502">
    <property type="component" value="Unassembled WGS sequence"/>
</dbReference>
<dbReference type="AlphaFoldDB" id="A0A9X2HEU4"/>
<sequence>MTTGPHERNEHHPGPVVVGVVPGIPLAVVAEAAGFAEHFRTELICVSVDASRYSDAPGTDEGLAARPIDPDAAGDDAVEFDPRLRAAIASVMECRSVSWSVRALAGGAARRLTRFADDVDASMIVVGTREAGVKGSLREFFNGSVAVQLAHTQRRPVVVIPLDPRADRSGLPLGRGE</sequence>
<dbReference type="InterPro" id="IPR014729">
    <property type="entry name" value="Rossmann-like_a/b/a_fold"/>
</dbReference>
<dbReference type="Gene3D" id="3.40.50.620">
    <property type="entry name" value="HUPs"/>
    <property type="match status" value="1"/>
</dbReference>
<dbReference type="RefSeq" id="WP_254167036.1">
    <property type="nucleotide sequence ID" value="NZ_JANAFB010000024.1"/>
</dbReference>
<comment type="caution">
    <text evidence="2">The sequence shown here is derived from an EMBL/GenBank/DDBJ whole genome shotgun (WGS) entry which is preliminary data.</text>
</comment>
<dbReference type="SUPFAM" id="SSF52402">
    <property type="entry name" value="Adenine nucleotide alpha hydrolases-like"/>
    <property type="match status" value="1"/>
</dbReference>
<accession>A0A9X2HEU4</accession>
<dbReference type="InterPro" id="IPR006016">
    <property type="entry name" value="UspA"/>
</dbReference>
<reference evidence="2" key="1">
    <citation type="submission" date="2022-06" db="EMBL/GenBank/DDBJ databases">
        <title>Rothia sp. isolated from sandalwood seedling.</title>
        <authorList>
            <person name="Tuikhar N."/>
            <person name="Kirdat K."/>
            <person name="Thorat V."/>
            <person name="Swetha P."/>
            <person name="Padma S."/>
            <person name="Sundararaj R."/>
            <person name="Yadav A."/>
        </authorList>
    </citation>
    <scope>NUCLEOTIDE SEQUENCE</scope>
    <source>
        <strain evidence="2">AR01</strain>
    </source>
</reference>
<protein>
    <submittedName>
        <fullName evidence="2">Universal stress protein</fullName>
    </submittedName>
</protein>
<evidence type="ECO:0000313" key="2">
    <source>
        <dbReference type="EMBL" id="MCP3426402.1"/>
    </source>
</evidence>
<proteinExistence type="predicted"/>
<feature type="domain" description="UspA" evidence="1">
    <location>
        <begin position="26"/>
        <end position="161"/>
    </location>
</feature>
<keyword evidence="3" id="KW-1185">Reference proteome</keyword>
<dbReference type="Pfam" id="PF00582">
    <property type="entry name" value="Usp"/>
    <property type="match status" value="1"/>
</dbReference>
<evidence type="ECO:0000313" key="3">
    <source>
        <dbReference type="Proteomes" id="UP001139502"/>
    </source>
</evidence>
<gene>
    <name evidence="2" type="ORF">NBM05_10410</name>
</gene>
<dbReference type="EMBL" id="JANAFB010000024">
    <property type="protein sequence ID" value="MCP3426402.1"/>
    <property type="molecule type" value="Genomic_DNA"/>
</dbReference>
<name>A0A9X2HEU4_9MICC</name>
<evidence type="ECO:0000259" key="1">
    <source>
        <dbReference type="Pfam" id="PF00582"/>
    </source>
</evidence>
<organism evidence="2 3">
    <name type="scientific">Rothia santali</name>
    <dbReference type="NCBI Taxonomy" id="2949643"/>
    <lineage>
        <taxon>Bacteria</taxon>
        <taxon>Bacillati</taxon>
        <taxon>Actinomycetota</taxon>
        <taxon>Actinomycetes</taxon>
        <taxon>Micrococcales</taxon>
        <taxon>Micrococcaceae</taxon>
        <taxon>Rothia</taxon>
    </lineage>
</organism>